<evidence type="ECO:0000313" key="14">
    <source>
        <dbReference type="Proteomes" id="UP000422108"/>
    </source>
</evidence>
<dbReference type="GO" id="GO:0005524">
    <property type="term" value="F:ATP binding"/>
    <property type="evidence" value="ECO:0007669"/>
    <property type="project" value="UniProtKB-KW"/>
</dbReference>
<dbReference type="Gene3D" id="3.40.50.2300">
    <property type="match status" value="1"/>
</dbReference>
<dbReference type="PANTHER" id="PTHR43065:SF46">
    <property type="entry name" value="C4-DICARBOXYLATE TRANSPORT SENSOR PROTEIN DCTB"/>
    <property type="match status" value="1"/>
</dbReference>
<evidence type="ECO:0000256" key="1">
    <source>
        <dbReference type="ARBA" id="ARBA00000085"/>
    </source>
</evidence>
<dbReference type="GO" id="GO:0004673">
    <property type="term" value="F:protein histidine kinase activity"/>
    <property type="evidence" value="ECO:0007669"/>
    <property type="project" value="UniProtKB-EC"/>
</dbReference>
<dbReference type="Pfam" id="PF00072">
    <property type="entry name" value="Response_reg"/>
    <property type="match status" value="1"/>
</dbReference>
<dbReference type="RefSeq" id="WP_155312560.1">
    <property type="nucleotide sequence ID" value="NZ_AP021879.1"/>
</dbReference>
<dbReference type="InterPro" id="IPR003594">
    <property type="entry name" value="HATPase_dom"/>
</dbReference>
<dbReference type="SMART" id="SM00448">
    <property type="entry name" value="REC"/>
    <property type="match status" value="1"/>
</dbReference>
<proteinExistence type="predicted"/>
<evidence type="ECO:0000256" key="8">
    <source>
        <dbReference type="PROSITE-ProRule" id="PRU00169"/>
    </source>
</evidence>
<dbReference type="GO" id="GO:0000160">
    <property type="term" value="P:phosphorelay signal transduction system"/>
    <property type="evidence" value="ECO:0007669"/>
    <property type="project" value="UniProtKB-KW"/>
</dbReference>
<dbReference type="SUPFAM" id="SSF55874">
    <property type="entry name" value="ATPase domain of HSP90 chaperone/DNA topoisomerase II/histidine kinase"/>
    <property type="match status" value="1"/>
</dbReference>
<dbReference type="Pfam" id="PF02518">
    <property type="entry name" value="HATPase_c"/>
    <property type="match status" value="1"/>
</dbReference>
<protein>
    <recommendedName>
        <fullName evidence="2">histidine kinase</fullName>
        <ecNumber evidence="2">2.7.13.3</ecNumber>
    </recommendedName>
</protein>
<evidence type="ECO:0000256" key="2">
    <source>
        <dbReference type="ARBA" id="ARBA00012438"/>
    </source>
</evidence>
<dbReference type="AlphaFoldDB" id="A0A5K8AG62"/>
<dbReference type="InterPro" id="IPR004358">
    <property type="entry name" value="Sig_transdc_His_kin-like_C"/>
</dbReference>
<dbReference type="InterPro" id="IPR036890">
    <property type="entry name" value="HATPase_C_sf"/>
</dbReference>
<dbReference type="PANTHER" id="PTHR43065">
    <property type="entry name" value="SENSOR HISTIDINE KINASE"/>
    <property type="match status" value="1"/>
</dbReference>
<name>A0A5K8AG62_9BACT</name>
<dbReference type="Gene3D" id="3.30.565.10">
    <property type="entry name" value="Histidine kinase-like ATPase, C-terminal domain"/>
    <property type="match status" value="1"/>
</dbReference>
<dbReference type="NCBIfam" id="TIGR00229">
    <property type="entry name" value="sensory_box"/>
    <property type="match status" value="1"/>
</dbReference>
<feature type="domain" description="PAS" evidence="11">
    <location>
        <begin position="166"/>
        <end position="241"/>
    </location>
</feature>
<keyword evidence="6" id="KW-0067">ATP-binding</keyword>
<organism evidence="13 14">
    <name type="scientific">Desulfosarcina ovata subsp. ovata</name>
    <dbReference type="NCBI Taxonomy" id="2752305"/>
    <lineage>
        <taxon>Bacteria</taxon>
        <taxon>Pseudomonadati</taxon>
        <taxon>Thermodesulfobacteriota</taxon>
        <taxon>Desulfobacteria</taxon>
        <taxon>Desulfobacterales</taxon>
        <taxon>Desulfosarcinaceae</taxon>
        <taxon>Desulfosarcina</taxon>
    </lineage>
</organism>
<feature type="modified residue" description="4-aspartylphosphate" evidence="8">
    <location>
        <position position="64"/>
    </location>
</feature>
<dbReference type="SUPFAM" id="SSF55785">
    <property type="entry name" value="PYP-like sensor domain (PAS domain)"/>
    <property type="match status" value="2"/>
</dbReference>
<gene>
    <name evidence="13" type="ORF">DSCOOX_48620</name>
</gene>
<keyword evidence="3" id="KW-0808">Transferase</keyword>
<dbReference type="InterPro" id="IPR035965">
    <property type="entry name" value="PAS-like_dom_sf"/>
</dbReference>
<dbReference type="PROSITE" id="PS50113">
    <property type="entry name" value="PAC"/>
    <property type="match status" value="1"/>
</dbReference>
<dbReference type="InterPro" id="IPR001789">
    <property type="entry name" value="Sig_transdc_resp-reg_receiver"/>
</dbReference>
<feature type="domain" description="PAC" evidence="12">
    <location>
        <begin position="232"/>
        <end position="284"/>
    </location>
</feature>
<dbReference type="PROSITE" id="PS50110">
    <property type="entry name" value="RESPONSE_REGULATORY"/>
    <property type="match status" value="1"/>
</dbReference>
<dbReference type="EC" id="2.7.13.3" evidence="2"/>
<dbReference type="InterPro" id="IPR000700">
    <property type="entry name" value="PAS-assoc_C"/>
</dbReference>
<dbReference type="PROSITE" id="PS50112">
    <property type="entry name" value="PAS"/>
    <property type="match status" value="1"/>
</dbReference>
<dbReference type="InterPro" id="IPR013656">
    <property type="entry name" value="PAS_4"/>
</dbReference>
<sequence length="696" mass="77076">MADSDTATDDKPTADLLIVDNAFQVRNILVRYLEEAGYRCITAASVDEAKALLATRPVDMILSDIDMPGVSGIELFRYAATACPDTPIIVVSVIDTPQKAKEVLEFGVYGYIVKPFTRNIVLITIENALRRKQLEAEKGKYLRHLEEQVRQRTENLSSQLLFHQNIINSIPIPIFYKDHHGRYQGCNTAFESIVGQDRESILGKTVTEIAFRLPADFVQDMDRRVIEEPCRLSYEAAIDDNEGYPRHVIFNKARYPDVNGEIAGVVGVMTDITECRQIEAELRVSEEKFRQIVENIGIGVAVLGQKMDVLWMNSRMSEWFAEARAGEGMVCYHSFIKPPRDAPCSRCPTVRALKEGVRCEATFGEALAVRKRQFRIIASPIHDKDDRVVAAIELVEDITEKTAIERDRQQAQKLESIGQLAAGIAHEINTPTQYIGDNTRFIQEATDDLMGVLSACTDLLAAVKAGAPTRRVVQALEQRIEAADLDYLRTEMPLAIEQTLEGITRVSDIVTSMRRFSHPGSDRKSPVDLNEALESTVTVARNEWKYVADLEVDLDPELPPVRCLPGEMNQVFLNLLINAAQAIYDATDNGKTGKGRIRISTRGNGKTVQICVADNGGGIPESIRERVFDPFFTTKAVGRGTGQGLAIAHAVITEKHGGTIHFESREGGGTVFIIDLPIGPTDRQGKFGQTDSGVSS</sequence>
<evidence type="ECO:0000259" key="10">
    <source>
        <dbReference type="PROSITE" id="PS50110"/>
    </source>
</evidence>
<keyword evidence="5" id="KW-0418">Kinase</keyword>
<keyword evidence="14" id="KW-1185">Reference proteome</keyword>
<evidence type="ECO:0000259" key="11">
    <source>
        <dbReference type="PROSITE" id="PS50112"/>
    </source>
</evidence>
<evidence type="ECO:0000313" key="13">
    <source>
        <dbReference type="EMBL" id="BBO91682.1"/>
    </source>
</evidence>
<dbReference type="SMART" id="SM00387">
    <property type="entry name" value="HATPase_c"/>
    <property type="match status" value="1"/>
</dbReference>
<dbReference type="EMBL" id="AP021879">
    <property type="protein sequence ID" value="BBO91682.1"/>
    <property type="molecule type" value="Genomic_DNA"/>
</dbReference>
<dbReference type="SMART" id="SM00091">
    <property type="entry name" value="PAS"/>
    <property type="match status" value="2"/>
</dbReference>
<dbReference type="Gene3D" id="1.10.287.130">
    <property type="match status" value="1"/>
</dbReference>
<reference evidence="13 14" key="1">
    <citation type="submission" date="2019-11" db="EMBL/GenBank/DDBJ databases">
        <title>Comparative genomics of hydrocarbon-degrading Desulfosarcina strains.</title>
        <authorList>
            <person name="Watanabe M."/>
            <person name="Kojima H."/>
            <person name="Fukui M."/>
        </authorList>
    </citation>
    <scope>NUCLEOTIDE SEQUENCE [LARGE SCALE GENOMIC DNA]</scope>
    <source>
        <strain evidence="14">oXyS1</strain>
    </source>
</reference>
<dbReference type="CDD" id="cd00130">
    <property type="entry name" value="PAS"/>
    <property type="match status" value="1"/>
</dbReference>
<evidence type="ECO:0000256" key="4">
    <source>
        <dbReference type="ARBA" id="ARBA00022741"/>
    </source>
</evidence>
<feature type="domain" description="Histidine kinase" evidence="9">
    <location>
        <begin position="423"/>
        <end position="680"/>
    </location>
</feature>
<evidence type="ECO:0000256" key="3">
    <source>
        <dbReference type="ARBA" id="ARBA00022679"/>
    </source>
</evidence>
<dbReference type="SUPFAM" id="SSF52172">
    <property type="entry name" value="CheY-like"/>
    <property type="match status" value="1"/>
</dbReference>
<feature type="domain" description="Response regulatory" evidence="10">
    <location>
        <begin position="15"/>
        <end position="129"/>
    </location>
</feature>
<dbReference type="InterPro" id="IPR000014">
    <property type="entry name" value="PAS"/>
</dbReference>
<keyword evidence="7" id="KW-0902">Two-component regulatory system</keyword>
<dbReference type="CDD" id="cd00156">
    <property type="entry name" value="REC"/>
    <property type="match status" value="1"/>
</dbReference>
<evidence type="ECO:0000256" key="7">
    <source>
        <dbReference type="ARBA" id="ARBA00023012"/>
    </source>
</evidence>
<evidence type="ECO:0000259" key="12">
    <source>
        <dbReference type="PROSITE" id="PS50113"/>
    </source>
</evidence>
<evidence type="ECO:0000259" key="9">
    <source>
        <dbReference type="PROSITE" id="PS50109"/>
    </source>
</evidence>
<evidence type="ECO:0000256" key="5">
    <source>
        <dbReference type="ARBA" id="ARBA00022777"/>
    </source>
</evidence>
<dbReference type="Gene3D" id="3.30.450.20">
    <property type="entry name" value="PAS domain"/>
    <property type="match status" value="2"/>
</dbReference>
<comment type="catalytic activity">
    <reaction evidence="1">
        <text>ATP + protein L-histidine = ADP + protein N-phospho-L-histidine.</text>
        <dbReference type="EC" id="2.7.13.3"/>
    </reaction>
</comment>
<keyword evidence="8" id="KW-0597">Phosphoprotein</keyword>
<dbReference type="PRINTS" id="PR00344">
    <property type="entry name" value="BCTRLSENSOR"/>
</dbReference>
<dbReference type="Pfam" id="PF08448">
    <property type="entry name" value="PAS_4"/>
    <property type="match status" value="2"/>
</dbReference>
<dbReference type="Proteomes" id="UP000422108">
    <property type="component" value="Chromosome"/>
</dbReference>
<dbReference type="InterPro" id="IPR011006">
    <property type="entry name" value="CheY-like_superfamily"/>
</dbReference>
<dbReference type="InterPro" id="IPR005467">
    <property type="entry name" value="His_kinase_dom"/>
</dbReference>
<keyword evidence="4" id="KW-0547">Nucleotide-binding</keyword>
<dbReference type="PROSITE" id="PS50109">
    <property type="entry name" value="HIS_KIN"/>
    <property type="match status" value="1"/>
</dbReference>
<evidence type="ECO:0000256" key="6">
    <source>
        <dbReference type="ARBA" id="ARBA00022840"/>
    </source>
</evidence>
<accession>A0A5K8AG62</accession>